<dbReference type="EMBL" id="CP018221">
    <property type="protein sequence ID" value="API57948.1"/>
    <property type="molecule type" value="Genomic_DNA"/>
</dbReference>
<dbReference type="Pfam" id="PF00430">
    <property type="entry name" value="ATP-synt_B"/>
    <property type="match status" value="1"/>
</dbReference>
<keyword evidence="13" id="KW-1003">Cell membrane</keyword>
<keyword evidence="2 13" id="KW-0813">Transport</keyword>
<evidence type="ECO:0000256" key="9">
    <source>
        <dbReference type="ARBA" id="ARBA00023310"/>
    </source>
</evidence>
<evidence type="ECO:0000313" key="16">
    <source>
        <dbReference type="EMBL" id="API57948.1"/>
    </source>
</evidence>
<evidence type="ECO:0000256" key="8">
    <source>
        <dbReference type="ARBA" id="ARBA00023136"/>
    </source>
</evidence>
<dbReference type="RefSeq" id="WP_072595524.1">
    <property type="nucleotide sequence ID" value="NZ_CP018221.1"/>
</dbReference>
<dbReference type="KEGG" id="sphj:BSL82_00385"/>
<feature type="coiled-coil region" evidence="15">
    <location>
        <begin position="74"/>
        <end position="148"/>
    </location>
</feature>
<keyword evidence="15" id="KW-0175">Coiled coil</keyword>
<proteinExistence type="inferred from homology"/>
<dbReference type="GO" id="GO:0005886">
    <property type="term" value="C:plasma membrane"/>
    <property type="evidence" value="ECO:0007669"/>
    <property type="project" value="UniProtKB-SubCell"/>
</dbReference>
<evidence type="ECO:0000256" key="5">
    <source>
        <dbReference type="ARBA" id="ARBA00022781"/>
    </source>
</evidence>
<comment type="subcellular location">
    <subcellularLocation>
        <location evidence="13">Cell membrane</location>
        <topology evidence="13">Single-pass membrane protein</topology>
    </subcellularLocation>
    <subcellularLocation>
        <location evidence="12">Endomembrane system</location>
        <topology evidence="12">Single-pass membrane protein</topology>
    </subcellularLocation>
</comment>
<accession>A0A1L3ZQN8</accession>
<evidence type="ECO:0000256" key="4">
    <source>
        <dbReference type="ARBA" id="ARBA00022692"/>
    </source>
</evidence>
<evidence type="ECO:0000256" key="10">
    <source>
        <dbReference type="ARBA" id="ARBA00025198"/>
    </source>
</evidence>
<sequence>MADPVQVQTGPTGAVVEHAETVQTALVEQDTDGHHTAAVTWLGFDSAGWVAVAMLILIGIMIWKKVPQAIGRALDGYTAKVKAELDEASRLRAEAEALLASYQAEANEAAEDSKKIVAHARAEAERLVAEAKIQAEEAIARRTRLAEEKISAAERAATDGLRARAADMAVEAARSTIASQTDASVQKKLTDQAIGELDRRLH</sequence>
<dbReference type="PANTHER" id="PTHR33445:SF1">
    <property type="entry name" value="ATP SYNTHASE SUBUNIT B"/>
    <property type="match status" value="1"/>
</dbReference>
<dbReference type="GO" id="GO:0046961">
    <property type="term" value="F:proton-transporting ATPase activity, rotational mechanism"/>
    <property type="evidence" value="ECO:0007669"/>
    <property type="project" value="TreeGrafter"/>
</dbReference>
<dbReference type="GO" id="GO:0045259">
    <property type="term" value="C:proton-transporting ATP synthase complex"/>
    <property type="evidence" value="ECO:0007669"/>
    <property type="project" value="UniProtKB-KW"/>
</dbReference>
<evidence type="ECO:0000256" key="7">
    <source>
        <dbReference type="ARBA" id="ARBA00023065"/>
    </source>
</evidence>
<dbReference type="CDD" id="cd06503">
    <property type="entry name" value="ATP-synt_Fo_b"/>
    <property type="match status" value="1"/>
</dbReference>
<comment type="function">
    <text evidence="11">Component of the F(0) channel, it forms part of the peripheral stalk, linking F(1) to F(0). The b'-subunit is a diverged and duplicated form of b found in plants and photosynthetic bacteria.</text>
</comment>
<keyword evidence="7 13" id="KW-0406">Ion transport</keyword>
<comment type="subunit">
    <text evidence="13">F-type ATPases have 2 components, F(1) - the catalytic core - and F(0) - the membrane proton channel. F(1) has five subunits: alpha(3), beta(3), gamma(1), delta(1), epsilon(1). F(0) has three main subunits: a(1), b(2) and c(10-14). The alpha and beta chains form an alternating ring which encloses part of the gamma chain. F(1) is attached to F(0) by a central stalk formed by the gamma and epsilon chains, while a peripheral stalk is formed by the delta and b chains.</text>
</comment>
<keyword evidence="8 13" id="KW-0472">Membrane</keyword>
<comment type="similarity">
    <text evidence="1 13 14">Belongs to the ATPase B chain family.</text>
</comment>
<keyword evidence="9 13" id="KW-0066">ATP synthesis</keyword>
<evidence type="ECO:0000256" key="13">
    <source>
        <dbReference type="HAMAP-Rule" id="MF_01398"/>
    </source>
</evidence>
<keyword evidence="3 13" id="KW-0138">CF(0)</keyword>
<protein>
    <recommendedName>
        <fullName evidence="13">ATP synthase subunit b</fullName>
    </recommendedName>
    <alternativeName>
        <fullName evidence="13">ATP synthase F(0) sector subunit b</fullName>
    </alternativeName>
    <alternativeName>
        <fullName evidence="13">ATPase subunit I</fullName>
    </alternativeName>
    <alternativeName>
        <fullName evidence="13">F-type ATPase subunit b</fullName>
        <shortName evidence="13">F-ATPase subunit b</shortName>
    </alternativeName>
</protein>
<keyword evidence="6 13" id="KW-1133">Transmembrane helix</keyword>
<organism evidence="16 17">
    <name type="scientific">Tardibacter chloracetimidivorans</name>
    <dbReference type="NCBI Taxonomy" id="1921510"/>
    <lineage>
        <taxon>Bacteria</taxon>
        <taxon>Pseudomonadati</taxon>
        <taxon>Pseudomonadota</taxon>
        <taxon>Alphaproteobacteria</taxon>
        <taxon>Sphingomonadales</taxon>
        <taxon>Sphingomonadaceae</taxon>
        <taxon>Tardibacter</taxon>
    </lineage>
</organism>
<evidence type="ECO:0000256" key="12">
    <source>
        <dbReference type="ARBA" id="ARBA00037847"/>
    </source>
</evidence>
<dbReference type="AlphaFoldDB" id="A0A1L3ZQN8"/>
<evidence type="ECO:0000256" key="2">
    <source>
        <dbReference type="ARBA" id="ARBA00022448"/>
    </source>
</evidence>
<evidence type="ECO:0000256" key="14">
    <source>
        <dbReference type="RuleBase" id="RU003848"/>
    </source>
</evidence>
<reference evidence="17" key="1">
    <citation type="submission" date="2016-11" db="EMBL/GenBank/DDBJ databases">
        <title>Complete Genome Sequence of alachlor-degrading Sphingomonas sp. strain JJ-A5.</title>
        <authorList>
            <person name="Lee H."/>
            <person name="Ka J.-O."/>
        </authorList>
    </citation>
    <scope>NUCLEOTIDE SEQUENCE [LARGE SCALE GENOMIC DNA]</scope>
    <source>
        <strain evidence="17">JJ-A5</strain>
    </source>
</reference>
<gene>
    <name evidence="13" type="primary">atpF</name>
    <name evidence="16" type="ORF">BSL82_00385</name>
</gene>
<evidence type="ECO:0000256" key="3">
    <source>
        <dbReference type="ARBA" id="ARBA00022547"/>
    </source>
</evidence>
<keyword evidence="5 13" id="KW-0375">Hydrogen ion transport</keyword>
<evidence type="ECO:0000256" key="15">
    <source>
        <dbReference type="SAM" id="Coils"/>
    </source>
</evidence>
<dbReference type="HAMAP" id="MF_01398">
    <property type="entry name" value="ATP_synth_b_bprime"/>
    <property type="match status" value="1"/>
</dbReference>
<dbReference type="InterPro" id="IPR050059">
    <property type="entry name" value="ATP_synthase_B_chain"/>
</dbReference>
<feature type="transmembrane region" description="Helical" evidence="13">
    <location>
        <begin position="46"/>
        <end position="63"/>
    </location>
</feature>
<evidence type="ECO:0000256" key="6">
    <source>
        <dbReference type="ARBA" id="ARBA00022989"/>
    </source>
</evidence>
<evidence type="ECO:0000313" key="17">
    <source>
        <dbReference type="Proteomes" id="UP000182063"/>
    </source>
</evidence>
<name>A0A1L3ZQN8_9SPHN</name>
<dbReference type="GO" id="GO:0012505">
    <property type="term" value="C:endomembrane system"/>
    <property type="evidence" value="ECO:0007669"/>
    <property type="project" value="UniProtKB-SubCell"/>
</dbReference>
<dbReference type="STRING" id="1921510.BSL82_00385"/>
<keyword evidence="17" id="KW-1185">Reference proteome</keyword>
<dbReference type="OrthoDB" id="7391503at2"/>
<evidence type="ECO:0000256" key="1">
    <source>
        <dbReference type="ARBA" id="ARBA00005513"/>
    </source>
</evidence>
<comment type="function">
    <text evidence="10 13">F(1)F(0) ATP synthase produces ATP from ADP in the presence of a proton or sodium gradient. F-type ATPases consist of two structural domains, F(1) containing the extramembraneous catalytic core and F(0) containing the membrane proton channel, linked together by a central stalk and a peripheral stalk. During catalysis, ATP synthesis in the catalytic domain of F(1) is coupled via a rotary mechanism of the central stalk subunits to proton translocation.</text>
</comment>
<dbReference type="InterPro" id="IPR002146">
    <property type="entry name" value="ATP_synth_b/b'su_bac/chlpt"/>
</dbReference>
<dbReference type="PANTHER" id="PTHR33445">
    <property type="entry name" value="ATP SYNTHASE SUBUNIT B', CHLOROPLASTIC"/>
    <property type="match status" value="1"/>
</dbReference>
<evidence type="ECO:0000256" key="11">
    <source>
        <dbReference type="ARBA" id="ARBA00025614"/>
    </source>
</evidence>
<dbReference type="Proteomes" id="UP000182063">
    <property type="component" value="Chromosome"/>
</dbReference>
<dbReference type="GO" id="GO:0046933">
    <property type="term" value="F:proton-transporting ATP synthase activity, rotational mechanism"/>
    <property type="evidence" value="ECO:0007669"/>
    <property type="project" value="UniProtKB-UniRule"/>
</dbReference>
<keyword evidence="4 13" id="KW-0812">Transmembrane</keyword>